<sequence length="380" mass="43912">MKILFASHTFIGSTFVVGSHHLANTFAKMGHEVLHISTPITPLHVLNIRNDEIKKRFKLCLSKNKYIGNPKNIVPFKLIPSRFLLFDNKLFKLKLRRILKKTEFLSIDVLFIDEPTFYPICDIVHCNSIIYRPTDIYSKMRNNIKLDILEKRILKKSRSFIATSEPVYKHIRNLNKSVQGKIIENGVDVSHFMQTFDVPDAYKSISGLKIIYVGALDKRIDIDAFLVLARNFPKISIIVVGPITKDKREVLHRYSNIFILGSIDYKLLPAYLQNADIGLLPLNDDPSNNGRSPMKLYEYAASGLIPISRYTDELSRRNRKQQFLYLYKNYNELISYIKLVLNFGTDELLSRKIALKNISQNKSWNKIAISIIKDLSDRCE</sequence>
<keyword evidence="1" id="KW-0808">Transferase</keyword>
<name>A0A1I2W1G0_9BACL</name>
<dbReference type="Pfam" id="PF13692">
    <property type="entry name" value="Glyco_trans_1_4"/>
    <property type="match status" value="1"/>
</dbReference>
<accession>A0A1I2W1G0</accession>
<dbReference type="SUPFAM" id="SSF53756">
    <property type="entry name" value="UDP-Glycosyltransferase/glycogen phosphorylase"/>
    <property type="match status" value="1"/>
</dbReference>
<protein>
    <submittedName>
        <fullName evidence="1">Glycosyltransferase involved in cell wall bisynthesis</fullName>
    </submittedName>
</protein>
<dbReference type="STRING" id="269670.SAMN02982927_03326"/>
<dbReference type="OrthoDB" id="9816564at2"/>
<evidence type="ECO:0000313" key="1">
    <source>
        <dbReference type="EMBL" id="SFG94519.1"/>
    </source>
</evidence>
<dbReference type="Gene3D" id="3.40.50.2000">
    <property type="entry name" value="Glycogen Phosphorylase B"/>
    <property type="match status" value="2"/>
</dbReference>
<proteinExistence type="predicted"/>
<dbReference type="AlphaFoldDB" id="A0A1I2W1G0"/>
<evidence type="ECO:0000313" key="2">
    <source>
        <dbReference type="Proteomes" id="UP000198752"/>
    </source>
</evidence>
<gene>
    <name evidence="1" type="ORF">SAMN02982927_03326</name>
</gene>
<dbReference type="GO" id="GO:0016740">
    <property type="term" value="F:transferase activity"/>
    <property type="evidence" value="ECO:0007669"/>
    <property type="project" value="UniProtKB-KW"/>
</dbReference>
<dbReference type="PANTHER" id="PTHR12526">
    <property type="entry name" value="GLYCOSYLTRANSFERASE"/>
    <property type="match status" value="1"/>
</dbReference>
<dbReference type="EMBL" id="FOOY01000033">
    <property type="protein sequence ID" value="SFG94519.1"/>
    <property type="molecule type" value="Genomic_DNA"/>
</dbReference>
<reference evidence="2" key="1">
    <citation type="submission" date="2016-10" db="EMBL/GenBank/DDBJ databases">
        <authorList>
            <person name="Varghese N."/>
            <person name="Submissions S."/>
        </authorList>
    </citation>
    <scope>NUCLEOTIDE SEQUENCE [LARGE SCALE GENOMIC DNA]</scope>
    <source>
        <strain evidence="2">ATCC 700379</strain>
    </source>
</reference>
<dbReference type="Proteomes" id="UP000198752">
    <property type="component" value="Unassembled WGS sequence"/>
</dbReference>
<keyword evidence="2" id="KW-1185">Reference proteome</keyword>
<organism evidence="1 2">
    <name type="scientific">Sporolactobacillus nakayamae</name>
    <dbReference type="NCBI Taxonomy" id="269670"/>
    <lineage>
        <taxon>Bacteria</taxon>
        <taxon>Bacillati</taxon>
        <taxon>Bacillota</taxon>
        <taxon>Bacilli</taxon>
        <taxon>Bacillales</taxon>
        <taxon>Sporolactobacillaceae</taxon>
        <taxon>Sporolactobacillus</taxon>
    </lineage>
</organism>
<dbReference type="RefSeq" id="WP_093674677.1">
    <property type="nucleotide sequence ID" value="NZ_FOOY01000033.1"/>
</dbReference>